<name>A0A5N6U3E1_ASPAV</name>
<dbReference type="PANTHER" id="PTHR36156">
    <property type="entry name" value="SLR2101 PROTEIN"/>
    <property type="match status" value="1"/>
</dbReference>
<dbReference type="CDD" id="cd02231">
    <property type="entry name" value="cupin_BLL6423-like"/>
    <property type="match status" value="1"/>
</dbReference>
<evidence type="ECO:0000313" key="2">
    <source>
        <dbReference type="EMBL" id="KAE8153040.1"/>
    </source>
</evidence>
<protein>
    <recommendedName>
        <fullName evidence="4">Cupin 2 conserved barrel domain-containing protein</fullName>
    </recommendedName>
</protein>
<sequence length="182" mass="20013">MTSTSHTSDLRQPTAHITAHDASGKAIVRSSDDFAWQRFDDDKMAFSVLYTTSKFPANLNNEADIQSHQATMSGGLGLVNPNGTVFRCVDFAPGYHAIMHRTKSLDYGILIEGQIEMVLDSGDIRLMKRGDVAVQRGTMHQWRNPSQTEWARMMFVLQDSNTEDVGGEDLGPGLEGLPPSGN</sequence>
<dbReference type="InterPro" id="IPR011051">
    <property type="entry name" value="RmlC_Cupin_sf"/>
</dbReference>
<dbReference type="Gene3D" id="2.60.120.10">
    <property type="entry name" value="Jelly Rolls"/>
    <property type="match status" value="1"/>
</dbReference>
<dbReference type="OrthoDB" id="5840532at2759"/>
<reference evidence="2 3" key="1">
    <citation type="submission" date="2019-04" db="EMBL/GenBank/DDBJ databases">
        <title>Friends and foes A comparative genomics study of 23 Aspergillus species from section Flavi.</title>
        <authorList>
            <consortium name="DOE Joint Genome Institute"/>
            <person name="Kjaerbolling I."/>
            <person name="Vesth T."/>
            <person name="Frisvad J.C."/>
            <person name="Nybo J.L."/>
            <person name="Theobald S."/>
            <person name="Kildgaard S."/>
            <person name="Isbrandt T."/>
            <person name="Kuo A."/>
            <person name="Sato A."/>
            <person name="Lyhne E.K."/>
            <person name="Kogle M.E."/>
            <person name="Wiebenga A."/>
            <person name="Kun R.S."/>
            <person name="Lubbers R.J."/>
            <person name="Makela M.R."/>
            <person name="Barry K."/>
            <person name="Chovatia M."/>
            <person name="Clum A."/>
            <person name="Daum C."/>
            <person name="Haridas S."/>
            <person name="He G."/>
            <person name="LaButti K."/>
            <person name="Lipzen A."/>
            <person name="Mondo S."/>
            <person name="Riley R."/>
            <person name="Salamov A."/>
            <person name="Simmons B.A."/>
            <person name="Magnuson J.K."/>
            <person name="Henrissat B."/>
            <person name="Mortensen U.H."/>
            <person name="Larsen T.O."/>
            <person name="Devries R.P."/>
            <person name="Grigoriev I.V."/>
            <person name="Machida M."/>
            <person name="Baker S.E."/>
            <person name="Andersen M.R."/>
        </authorList>
    </citation>
    <scope>NUCLEOTIDE SEQUENCE [LARGE SCALE GENOMIC DNA]</scope>
    <source>
        <strain evidence="2 3">IBT 18842</strain>
    </source>
</reference>
<evidence type="ECO:0000256" key="1">
    <source>
        <dbReference type="SAM" id="MobiDB-lite"/>
    </source>
</evidence>
<dbReference type="InterPro" id="IPR047142">
    <property type="entry name" value="OryJ/VirC-like"/>
</dbReference>
<dbReference type="SUPFAM" id="SSF51182">
    <property type="entry name" value="RmlC-like cupins"/>
    <property type="match status" value="1"/>
</dbReference>
<proteinExistence type="predicted"/>
<organism evidence="2 3">
    <name type="scientific">Aspergillus avenaceus</name>
    <dbReference type="NCBI Taxonomy" id="36643"/>
    <lineage>
        <taxon>Eukaryota</taxon>
        <taxon>Fungi</taxon>
        <taxon>Dikarya</taxon>
        <taxon>Ascomycota</taxon>
        <taxon>Pezizomycotina</taxon>
        <taxon>Eurotiomycetes</taxon>
        <taxon>Eurotiomycetidae</taxon>
        <taxon>Eurotiales</taxon>
        <taxon>Aspergillaceae</taxon>
        <taxon>Aspergillus</taxon>
        <taxon>Aspergillus subgen. Circumdati</taxon>
    </lineage>
</organism>
<gene>
    <name evidence="2" type="ORF">BDV25DRAFT_45091</name>
</gene>
<dbReference type="PANTHER" id="PTHR36156:SF2">
    <property type="entry name" value="CUPIN TYPE-2 DOMAIN-CONTAINING PROTEIN"/>
    <property type="match status" value="1"/>
</dbReference>
<dbReference type="AlphaFoldDB" id="A0A5N6U3E1"/>
<evidence type="ECO:0000313" key="3">
    <source>
        <dbReference type="Proteomes" id="UP000325780"/>
    </source>
</evidence>
<evidence type="ECO:0008006" key="4">
    <source>
        <dbReference type="Google" id="ProtNLM"/>
    </source>
</evidence>
<feature type="region of interest" description="Disordered" evidence="1">
    <location>
        <begin position="162"/>
        <end position="182"/>
    </location>
</feature>
<accession>A0A5N6U3E1</accession>
<dbReference type="EMBL" id="ML742044">
    <property type="protein sequence ID" value="KAE8153040.1"/>
    <property type="molecule type" value="Genomic_DNA"/>
</dbReference>
<keyword evidence="3" id="KW-1185">Reference proteome</keyword>
<dbReference type="Proteomes" id="UP000325780">
    <property type="component" value="Unassembled WGS sequence"/>
</dbReference>
<dbReference type="InterPro" id="IPR014710">
    <property type="entry name" value="RmlC-like_jellyroll"/>
</dbReference>